<dbReference type="SUPFAM" id="SSF47384">
    <property type="entry name" value="Homodimeric domain of signal transducing histidine kinase"/>
    <property type="match status" value="1"/>
</dbReference>
<dbReference type="SMART" id="SM00388">
    <property type="entry name" value="HisKA"/>
    <property type="match status" value="1"/>
</dbReference>
<dbReference type="Proteomes" id="UP001221302">
    <property type="component" value="Unassembled WGS sequence"/>
</dbReference>
<dbReference type="InterPro" id="IPR003660">
    <property type="entry name" value="HAMP_dom"/>
</dbReference>
<dbReference type="PRINTS" id="PR00344">
    <property type="entry name" value="BCTRLSENSOR"/>
</dbReference>
<dbReference type="Gene3D" id="1.10.287.130">
    <property type="match status" value="1"/>
</dbReference>
<keyword evidence="5" id="KW-0808">Transferase</keyword>
<dbReference type="Pfam" id="PF13426">
    <property type="entry name" value="PAS_9"/>
    <property type="match status" value="1"/>
</dbReference>
<dbReference type="SMART" id="SM00304">
    <property type="entry name" value="HAMP"/>
    <property type="match status" value="1"/>
</dbReference>
<dbReference type="InterPro" id="IPR005467">
    <property type="entry name" value="His_kinase_dom"/>
</dbReference>
<comment type="subcellular location">
    <subcellularLocation>
        <location evidence="2">Membrane</location>
    </subcellularLocation>
</comment>
<dbReference type="GO" id="GO:0005524">
    <property type="term" value="F:ATP binding"/>
    <property type="evidence" value="ECO:0007669"/>
    <property type="project" value="UniProtKB-KW"/>
</dbReference>
<evidence type="ECO:0000256" key="8">
    <source>
        <dbReference type="ARBA" id="ARBA00022840"/>
    </source>
</evidence>
<organism evidence="16 17">
    <name type="scientific">Stygiobacter electus</name>
    <dbReference type="NCBI Taxonomy" id="3032292"/>
    <lineage>
        <taxon>Bacteria</taxon>
        <taxon>Pseudomonadati</taxon>
        <taxon>Ignavibacteriota</taxon>
        <taxon>Ignavibacteria</taxon>
        <taxon>Ignavibacteriales</taxon>
        <taxon>Melioribacteraceae</taxon>
        <taxon>Stygiobacter</taxon>
    </lineage>
</organism>
<evidence type="ECO:0000256" key="5">
    <source>
        <dbReference type="ARBA" id="ARBA00022679"/>
    </source>
</evidence>
<feature type="domain" description="Histidine kinase" evidence="13">
    <location>
        <begin position="396"/>
        <end position="611"/>
    </location>
</feature>
<dbReference type="EC" id="2.7.13.3" evidence="3"/>
<dbReference type="PANTHER" id="PTHR42878:SF7">
    <property type="entry name" value="SENSOR HISTIDINE KINASE GLRK"/>
    <property type="match status" value="1"/>
</dbReference>
<reference evidence="16" key="1">
    <citation type="submission" date="2023-03" db="EMBL/GenBank/DDBJ databases">
        <title>Stygiobacter electus gen. nov., sp. nov., facultatively anaerobic thermotolerant bacterium of the class Ignavibacteria from a well of Yessentuki mineral water deposit.</title>
        <authorList>
            <person name="Podosokorskaya O.A."/>
            <person name="Elcheninov A.G."/>
            <person name="Petrova N.F."/>
            <person name="Zavarzina D.G."/>
            <person name="Kublanov I.V."/>
            <person name="Merkel A.Y."/>
        </authorList>
    </citation>
    <scope>NUCLEOTIDE SEQUENCE</scope>
    <source>
        <strain evidence="16">09-Me</strain>
    </source>
</reference>
<dbReference type="InterPro" id="IPR000014">
    <property type="entry name" value="PAS"/>
</dbReference>
<dbReference type="SUPFAM" id="SSF158472">
    <property type="entry name" value="HAMP domain-like"/>
    <property type="match status" value="1"/>
</dbReference>
<evidence type="ECO:0000256" key="6">
    <source>
        <dbReference type="ARBA" id="ARBA00022741"/>
    </source>
</evidence>
<dbReference type="GO" id="GO:0016020">
    <property type="term" value="C:membrane"/>
    <property type="evidence" value="ECO:0007669"/>
    <property type="project" value="UniProtKB-SubCell"/>
</dbReference>
<keyword evidence="8 16" id="KW-0067">ATP-binding</keyword>
<keyword evidence="9" id="KW-0902">Two-component regulatory system</keyword>
<keyword evidence="4" id="KW-0597">Phosphoprotein</keyword>
<dbReference type="InterPro" id="IPR036890">
    <property type="entry name" value="HATPase_C_sf"/>
</dbReference>
<feature type="domain" description="HAMP" evidence="15">
    <location>
        <begin position="210"/>
        <end position="263"/>
    </location>
</feature>
<sequence length="611" mass="70315">MISIYTTTLRSKILLGFTVILLIMFFATLWSIYNFYRFNEYIKQSMQDNYAVIIAADNMSKALDEQVASVIIMFNQDFQRGDSLFTKSEVDFFYWHQKARETVQVDEEKKLLDTIMIKHKKFKERNISKLDYQIYLKWKAQEVKLDLGNIIIQLLNIKQDCNKILDLNHDLLNQAVLDVKKITQTAAVTIFFILLGAILIASIFSSKFSDYIVRPITKLKETVRHIAEGNFSERIELDDNSDEINSLTDEFNKMSEKLEQYEKLNLNKILYEKRKSEIVIESMDEPVLMVDENFKILLANKAFNQIFGEKALKNSEIKKILKRQRSMIKSTENLQEFNIKDKMINIKDNDGTHKYFNVIVSQIEIPDSKKEATLFVFNDITKYQELDRMKSEFIAKVSHELKTPLTSMGMALGLLEDDVVGKVNEKQKDLIISMKEDYDRLNKLVYEILELTKLEANIGKIKFEKFEAHKLAEYISKKFTILANEKNISLNVIDNSKNTMINGNYNSMISAIENLVSNSLRFTPNGGNISVEFKIDEQNLLIEISDTGIGISPDNLKKVFDKFIQIDDSAPGSLGLGLSIAKEIIEIHNGEIKAFSELGKGSTFQIKLPVA</sequence>
<evidence type="ECO:0000256" key="11">
    <source>
        <dbReference type="SAM" id="Coils"/>
    </source>
</evidence>
<keyword evidence="11" id="KW-0175">Coiled coil</keyword>
<keyword evidence="12" id="KW-0812">Transmembrane</keyword>
<feature type="coiled-coil region" evidence="11">
    <location>
        <begin position="237"/>
        <end position="264"/>
    </location>
</feature>
<dbReference type="InterPro" id="IPR003661">
    <property type="entry name" value="HisK_dim/P_dom"/>
</dbReference>
<evidence type="ECO:0000259" key="15">
    <source>
        <dbReference type="PROSITE" id="PS50885"/>
    </source>
</evidence>
<evidence type="ECO:0000313" key="16">
    <source>
        <dbReference type="EMBL" id="MDF1613023.1"/>
    </source>
</evidence>
<evidence type="ECO:0000313" key="17">
    <source>
        <dbReference type="Proteomes" id="UP001221302"/>
    </source>
</evidence>
<accession>A0AAE3TF60</accession>
<dbReference type="Pfam" id="PF00672">
    <property type="entry name" value="HAMP"/>
    <property type="match status" value="1"/>
</dbReference>
<gene>
    <name evidence="16" type="ORF">P0M35_12735</name>
</gene>
<dbReference type="InterPro" id="IPR036097">
    <property type="entry name" value="HisK_dim/P_sf"/>
</dbReference>
<dbReference type="GO" id="GO:0030295">
    <property type="term" value="F:protein kinase activator activity"/>
    <property type="evidence" value="ECO:0007669"/>
    <property type="project" value="TreeGrafter"/>
</dbReference>
<dbReference type="AlphaFoldDB" id="A0AAE3TF60"/>
<dbReference type="SUPFAM" id="SSF55874">
    <property type="entry name" value="ATPase domain of HSP90 chaperone/DNA topoisomerase II/histidine kinase"/>
    <property type="match status" value="1"/>
</dbReference>
<keyword evidence="7" id="KW-0418">Kinase</keyword>
<evidence type="ECO:0000256" key="3">
    <source>
        <dbReference type="ARBA" id="ARBA00012438"/>
    </source>
</evidence>
<comment type="catalytic activity">
    <reaction evidence="1">
        <text>ATP + protein L-histidine = ADP + protein N-phospho-L-histidine.</text>
        <dbReference type="EC" id="2.7.13.3"/>
    </reaction>
</comment>
<dbReference type="GO" id="GO:0000155">
    <property type="term" value="F:phosphorelay sensor kinase activity"/>
    <property type="evidence" value="ECO:0007669"/>
    <property type="project" value="InterPro"/>
</dbReference>
<keyword evidence="12" id="KW-1133">Transmembrane helix</keyword>
<keyword evidence="10 12" id="KW-0472">Membrane</keyword>
<dbReference type="NCBIfam" id="TIGR00229">
    <property type="entry name" value="sensory_box"/>
    <property type="match status" value="1"/>
</dbReference>
<dbReference type="RefSeq" id="WP_321536794.1">
    <property type="nucleotide sequence ID" value="NZ_JARGDL010000024.1"/>
</dbReference>
<dbReference type="Gene3D" id="3.30.565.10">
    <property type="entry name" value="Histidine kinase-like ATPase, C-terminal domain"/>
    <property type="match status" value="1"/>
</dbReference>
<keyword evidence="17" id="KW-1185">Reference proteome</keyword>
<dbReference type="PROSITE" id="PS50885">
    <property type="entry name" value="HAMP"/>
    <property type="match status" value="1"/>
</dbReference>
<dbReference type="InterPro" id="IPR004358">
    <property type="entry name" value="Sig_transdc_His_kin-like_C"/>
</dbReference>
<dbReference type="Pfam" id="PF02518">
    <property type="entry name" value="HATPase_c"/>
    <property type="match status" value="1"/>
</dbReference>
<dbReference type="InterPro" id="IPR050351">
    <property type="entry name" value="BphY/WalK/GraS-like"/>
</dbReference>
<evidence type="ECO:0000256" key="4">
    <source>
        <dbReference type="ARBA" id="ARBA00022553"/>
    </source>
</evidence>
<evidence type="ECO:0000256" key="9">
    <source>
        <dbReference type="ARBA" id="ARBA00023012"/>
    </source>
</evidence>
<evidence type="ECO:0000259" key="13">
    <source>
        <dbReference type="PROSITE" id="PS50109"/>
    </source>
</evidence>
<dbReference type="Gene3D" id="6.10.340.10">
    <property type="match status" value="1"/>
</dbReference>
<dbReference type="FunFam" id="3.30.565.10:FF:000006">
    <property type="entry name" value="Sensor histidine kinase WalK"/>
    <property type="match status" value="1"/>
</dbReference>
<dbReference type="Gene3D" id="3.30.450.20">
    <property type="entry name" value="PAS domain"/>
    <property type="match status" value="1"/>
</dbReference>
<comment type="caution">
    <text evidence="16">The sequence shown here is derived from an EMBL/GenBank/DDBJ whole genome shotgun (WGS) entry which is preliminary data.</text>
</comment>
<dbReference type="SMART" id="SM00387">
    <property type="entry name" value="HATPase_c"/>
    <property type="match status" value="1"/>
</dbReference>
<feature type="domain" description="PAS" evidence="14">
    <location>
        <begin position="272"/>
        <end position="308"/>
    </location>
</feature>
<dbReference type="GO" id="GO:0007234">
    <property type="term" value="P:osmosensory signaling via phosphorelay pathway"/>
    <property type="evidence" value="ECO:0007669"/>
    <property type="project" value="TreeGrafter"/>
</dbReference>
<dbReference type="PANTHER" id="PTHR42878">
    <property type="entry name" value="TWO-COMPONENT HISTIDINE KINASE"/>
    <property type="match status" value="1"/>
</dbReference>
<protein>
    <recommendedName>
        <fullName evidence="3">histidine kinase</fullName>
        <ecNumber evidence="3">2.7.13.3</ecNumber>
    </recommendedName>
</protein>
<evidence type="ECO:0000256" key="7">
    <source>
        <dbReference type="ARBA" id="ARBA00022777"/>
    </source>
</evidence>
<dbReference type="PROSITE" id="PS50112">
    <property type="entry name" value="PAS"/>
    <property type="match status" value="1"/>
</dbReference>
<dbReference type="FunFam" id="1.10.287.130:FF:000001">
    <property type="entry name" value="Two-component sensor histidine kinase"/>
    <property type="match status" value="1"/>
</dbReference>
<feature type="transmembrane region" description="Helical" evidence="12">
    <location>
        <begin position="13"/>
        <end position="36"/>
    </location>
</feature>
<keyword evidence="6" id="KW-0547">Nucleotide-binding</keyword>
<proteinExistence type="predicted"/>
<dbReference type="CDD" id="cd00082">
    <property type="entry name" value="HisKA"/>
    <property type="match status" value="1"/>
</dbReference>
<dbReference type="GO" id="GO:0000156">
    <property type="term" value="F:phosphorelay response regulator activity"/>
    <property type="evidence" value="ECO:0007669"/>
    <property type="project" value="TreeGrafter"/>
</dbReference>
<evidence type="ECO:0000259" key="14">
    <source>
        <dbReference type="PROSITE" id="PS50112"/>
    </source>
</evidence>
<dbReference type="EMBL" id="JARGDL010000024">
    <property type="protein sequence ID" value="MDF1613023.1"/>
    <property type="molecule type" value="Genomic_DNA"/>
</dbReference>
<feature type="transmembrane region" description="Helical" evidence="12">
    <location>
        <begin position="186"/>
        <end position="204"/>
    </location>
</feature>
<evidence type="ECO:0000256" key="1">
    <source>
        <dbReference type="ARBA" id="ARBA00000085"/>
    </source>
</evidence>
<evidence type="ECO:0000256" key="12">
    <source>
        <dbReference type="SAM" id="Phobius"/>
    </source>
</evidence>
<dbReference type="Pfam" id="PF00512">
    <property type="entry name" value="HisKA"/>
    <property type="match status" value="1"/>
</dbReference>
<evidence type="ECO:0000256" key="10">
    <source>
        <dbReference type="ARBA" id="ARBA00023136"/>
    </source>
</evidence>
<dbReference type="InterPro" id="IPR003594">
    <property type="entry name" value="HATPase_dom"/>
</dbReference>
<dbReference type="CDD" id="cd06225">
    <property type="entry name" value="HAMP"/>
    <property type="match status" value="1"/>
</dbReference>
<dbReference type="PROSITE" id="PS50109">
    <property type="entry name" value="HIS_KIN"/>
    <property type="match status" value="1"/>
</dbReference>
<name>A0AAE3TF60_9BACT</name>
<evidence type="ECO:0000256" key="2">
    <source>
        <dbReference type="ARBA" id="ARBA00004370"/>
    </source>
</evidence>